<proteinExistence type="predicted"/>
<sequence length="689" mass="74912">MTSKDPGGACLVARAMPTLPKETINADSLADQLTKLAVGEPTPDELKKKQTAAPSRATKFDRISPSDFVALQSIRSSALARKTNTTSKFGRAGSALFGELLSKGEKDNKDDETESSENVDTKEVKKVDNEKEIKTEESDEKTEKKEKKEEEKEDDDSSTEELLSRGPVRGNRSTAVAHHPYMAQTAYGVAPHSAFNGYTNGYSGYAAGYECGAQWVGSPEMVNAGYVSNSSTPDTVFTPHSDSSGYASSVEQPQRYSPFADHNMTNDDLNRLLNVNELPEALSDFILKYSRRYSASSTDLNADLSNIRSPSSRKSSTSDSAGASPKHHQRPLSTDSGCDSPMSAGSAPQRSPAGPRGGQSGPATPADHHRHQSQTSALFKAIVPKKTPGGGMDGMRTAKERLRALINQHDMDEAWAWTCKCTQYCPGALYYRDPDGDSLLHIVVWHKDLAKTYALVEQMLKTEFPPCQKPFDLPNRLHETPLFLAVEKRCEEVVSYLLEAGAVVNQQTRRPEMDAALHYASARGMTEIVQALCAHPTTDLNMPNGMGLTPLLCAVKNHGVIEEESQCLVNNKPTIRALLKAGADAAIADATNGKTVIHYAVDRMDPELVEIFKANLDEAAMTELTNMADFNRETPVQSVQRNSGGSAHRLEAEEDLRTKMFLTLLTCGATVQPDDGRSGGVDGGSHFLH</sequence>
<dbReference type="GO" id="GO:0005829">
    <property type="term" value="C:cytosol"/>
    <property type="evidence" value="ECO:0007669"/>
    <property type="project" value="TreeGrafter"/>
</dbReference>
<evidence type="ECO:0000256" key="3">
    <source>
        <dbReference type="PROSITE-ProRule" id="PRU00023"/>
    </source>
</evidence>
<evidence type="ECO:0000313" key="6">
    <source>
        <dbReference type="WBParaSite" id="PSAMB.scaffold894size39123.g9504.t1"/>
    </source>
</evidence>
<dbReference type="GO" id="GO:0071356">
    <property type="term" value="P:cellular response to tumor necrosis factor"/>
    <property type="evidence" value="ECO:0007669"/>
    <property type="project" value="TreeGrafter"/>
</dbReference>
<dbReference type="Proteomes" id="UP000887566">
    <property type="component" value="Unplaced"/>
</dbReference>
<reference evidence="6" key="1">
    <citation type="submission" date="2022-11" db="UniProtKB">
        <authorList>
            <consortium name="WormBaseParasite"/>
        </authorList>
    </citation>
    <scope>IDENTIFICATION</scope>
</reference>
<feature type="region of interest" description="Disordered" evidence="4">
    <location>
        <begin position="302"/>
        <end position="377"/>
    </location>
</feature>
<dbReference type="Pfam" id="PF00023">
    <property type="entry name" value="Ank"/>
    <property type="match status" value="1"/>
</dbReference>
<dbReference type="SUPFAM" id="SSF48403">
    <property type="entry name" value="Ankyrin repeat"/>
    <property type="match status" value="1"/>
</dbReference>
<dbReference type="InterPro" id="IPR051070">
    <property type="entry name" value="NF-kappa-B_inhibitor"/>
</dbReference>
<dbReference type="Gene3D" id="1.25.40.20">
    <property type="entry name" value="Ankyrin repeat-containing domain"/>
    <property type="match status" value="1"/>
</dbReference>
<organism evidence="5 6">
    <name type="scientific">Plectus sambesii</name>
    <dbReference type="NCBI Taxonomy" id="2011161"/>
    <lineage>
        <taxon>Eukaryota</taxon>
        <taxon>Metazoa</taxon>
        <taxon>Ecdysozoa</taxon>
        <taxon>Nematoda</taxon>
        <taxon>Chromadorea</taxon>
        <taxon>Plectida</taxon>
        <taxon>Plectina</taxon>
        <taxon>Plectoidea</taxon>
        <taxon>Plectidae</taxon>
        <taxon>Plectus</taxon>
    </lineage>
</organism>
<protein>
    <submittedName>
        <fullName evidence="6">ANK_REP_REGION domain-containing protein</fullName>
    </submittedName>
</protein>
<evidence type="ECO:0000256" key="1">
    <source>
        <dbReference type="ARBA" id="ARBA00022737"/>
    </source>
</evidence>
<dbReference type="InterPro" id="IPR002110">
    <property type="entry name" value="Ankyrin_rpt"/>
</dbReference>
<feature type="region of interest" description="Disordered" evidence="4">
    <location>
        <begin position="40"/>
        <end position="65"/>
    </location>
</feature>
<evidence type="ECO:0000256" key="2">
    <source>
        <dbReference type="ARBA" id="ARBA00023043"/>
    </source>
</evidence>
<dbReference type="PANTHER" id="PTHR46680:SF3">
    <property type="entry name" value="NF-KAPPA-B INHIBITOR CACTUS"/>
    <property type="match status" value="1"/>
</dbReference>
<dbReference type="InterPro" id="IPR036770">
    <property type="entry name" value="Ankyrin_rpt-contain_sf"/>
</dbReference>
<dbReference type="WBParaSite" id="PSAMB.scaffold894size39123.g9504.t1">
    <property type="protein sequence ID" value="PSAMB.scaffold894size39123.g9504.t1"/>
    <property type="gene ID" value="PSAMB.scaffold894size39123.g9504"/>
</dbReference>
<keyword evidence="5" id="KW-1185">Reference proteome</keyword>
<dbReference type="AlphaFoldDB" id="A0A914XN59"/>
<dbReference type="PANTHER" id="PTHR46680">
    <property type="entry name" value="NF-KAPPA-B INHIBITOR ALPHA"/>
    <property type="match status" value="1"/>
</dbReference>
<dbReference type="GO" id="GO:0051059">
    <property type="term" value="F:NF-kappaB binding"/>
    <property type="evidence" value="ECO:0007669"/>
    <property type="project" value="TreeGrafter"/>
</dbReference>
<feature type="region of interest" description="Disordered" evidence="4">
    <location>
        <begin position="103"/>
        <end position="172"/>
    </location>
</feature>
<feature type="compositionally biased region" description="Basic and acidic residues" evidence="4">
    <location>
        <begin position="119"/>
        <end position="150"/>
    </location>
</feature>
<feature type="repeat" description="ANK" evidence="3">
    <location>
        <begin position="477"/>
        <end position="509"/>
    </location>
</feature>
<accession>A0A914XN59</accession>
<name>A0A914XN59_9BILA</name>
<dbReference type="PROSITE" id="PS50088">
    <property type="entry name" value="ANK_REPEAT"/>
    <property type="match status" value="1"/>
</dbReference>
<keyword evidence="1" id="KW-0677">Repeat</keyword>
<feature type="compositionally biased region" description="Low complexity" evidence="4">
    <location>
        <begin position="305"/>
        <end position="324"/>
    </location>
</feature>
<evidence type="ECO:0000313" key="5">
    <source>
        <dbReference type="Proteomes" id="UP000887566"/>
    </source>
</evidence>
<evidence type="ECO:0000256" key="4">
    <source>
        <dbReference type="SAM" id="MobiDB-lite"/>
    </source>
</evidence>
<dbReference type="SMART" id="SM00248">
    <property type="entry name" value="ANK"/>
    <property type="match status" value="5"/>
</dbReference>
<keyword evidence="2 3" id="KW-0040">ANK repeat</keyword>